<dbReference type="VEuPathDB" id="VectorBase:BGLB001133"/>
<dbReference type="GO" id="GO:0005506">
    <property type="term" value="F:iron ion binding"/>
    <property type="evidence" value="ECO:0007669"/>
    <property type="project" value="InterPro"/>
</dbReference>
<dbReference type="InterPro" id="IPR036396">
    <property type="entry name" value="Cyt_P450_sf"/>
</dbReference>
<reference evidence="9" key="1">
    <citation type="submission" date="2020-05" db="UniProtKB">
        <authorList>
            <consortium name="EnsemblMetazoa"/>
        </authorList>
    </citation>
    <scope>IDENTIFICATION</scope>
    <source>
        <strain evidence="9">BB02</strain>
    </source>
</reference>
<keyword evidence="7 8" id="KW-0349">Heme</keyword>
<comment type="similarity">
    <text evidence="2 8">Belongs to the cytochrome P450 family.</text>
</comment>
<evidence type="ECO:0000313" key="10">
    <source>
        <dbReference type="Proteomes" id="UP000076420"/>
    </source>
</evidence>
<name>A0A2C9JDR2_BIOGL</name>
<evidence type="ECO:0000256" key="8">
    <source>
        <dbReference type="RuleBase" id="RU000461"/>
    </source>
</evidence>
<dbReference type="EnsemblMetazoa" id="BGLB001133-RB">
    <property type="protein sequence ID" value="BGLB001133-PB"/>
    <property type="gene ID" value="BGLB001133"/>
</dbReference>
<evidence type="ECO:0000256" key="2">
    <source>
        <dbReference type="ARBA" id="ARBA00010617"/>
    </source>
</evidence>
<protein>
    <recommendedName>
        <fullName evidence="11">Cytochrome P450</fullName>
    </recommendedName>
</protein>
<feature type="binding site" description="axial binding residue" evidence="7">
    <location>
        <position position="635"/>
    </location>
    <ligand>
        <name>heme</name>
        <dbReference type="ChEBI" id="CHEBI:30413"/>
    </ligand>
    <ligandPart>
        <name>Fe</name>
        <dbReference type="ChEBI" id="CHEBI:18248"/>
    </ligandPart>
</feature>
<evidence type="ECO:0000256" key="6">
    <source>
        <dbReference type="ARBA" id="ARBA00023033"/>
    </source>
</evidence>
<dbReference type="InterPro" id="IPR017972">
    <property type="entry name" value="Cyt_P450_CS"/>
</dbReference>
<comment type="cofactor">
    <cofactor evidence="1 7">
        <name>heme</name>
        <dbReference type="ChEBI" id="CHEBI:30413"/>
    </cofactor>
</comment>
<evidence type="ECO:0008006" key="11">
    <source>
        <dbReference type="Google" id="ProtNLM"/>
    </source>
</evidence>
<dbReference type="Proteomes" id="UP000076420">
    <property type="component" value="Unassembled WGS sequence"/>
</dbReference>
<dbReference type="InterPro" id="IPR050182">
    <property type="entry name" value="Cytochrome_P450_fam2"/>
</dbReference>
<dbReference type="FunFam" id="1.10.630.10:FF:000036">
    <property type="entry name" value="CYtochrome P450 family"/>
    <property type="match status" value="1"/>
</dbReference>
<dbReference type="Gene3D" id="1.10.630.10">
    <property type="entry name" value="Cytochrome P450"/>
    <property type="match status" value="1"/>
</dbReference>
<dbReference type="AlphaFoldDB" id="A0A2C9JDR2"/>
<evidence type="ECO:0000256" key="7">
    <source>
        <dbReference type="PIRSR" id="PIRSR602401-1"/>
    </source>
</evidence>
<dbReference type="PRINTS" id="PR00463">
    <property type="entry name" value="EP450I"/>
</dbReference>
<dbReference type="GO" id="GO:0006805">
    <property type="term" value="P:xenobiotic metabolic process"/>
    <property type="evidence" value="ECO:0007669"/>
    <property type="project" value="TreeGrafter"/>
</dbReference>
<evidence type="ECO:0000256" key="4">
    <source>
        <dbReference type="ARBA" id="ARBA00023002"/>
    </source>
</evidence>
<evidence type="ECO:0000313" key="9">
    <source>
        <dbReference type="EnsemblMetazoa" id="BGLB001133-PB"/>
    </source>
</evidence>
<keyword evidence="5 7" id="KW-0408">Iron</keyword>
<proteinExistence type="inferred from homology"/>
<dbReference type="GO" id="GO:0016712">
    <property type="term" value="F:oxidoreductase activity, acting on paired donors, with incorporation or reduction of molecular oxygen, reduced flavin or flavoprotein as one donor, and incorporation of one atom of oxygen"/>
    <property type="evidence" value="ECO:0007669"/>
    <property type="project" value="TreeGrafter"/>
</dbReference>
<keyword evidence="6 8" id="KW-0503">Monooxygenase</keyword>
<keyword evidence="4 8" id="KW-0560">Oxidoreductase</keyword>
<evidence type="ECO:0000256" key="5">
    <source>
        <dbReference type="ARBA" id="ARBA00023004"/>
    </source>
</evidence>
<dbReference type="GO" id="GO:0005737">
    <property type="term" value="C:cytoplasm"/>
    <property type="evidence" value="ECO:0007669"/>
    <property type="project" value="TreeGrafter"/>
</dbReference>
<dbReference type="PROSITE" id="PS00086">
    <property type="entry name" value="CYTOCHROME_P450"/>
    <property type="match status" value="1"/>
</dbReference>
<dbReference type="PANTHER" id="PTHR24300">
    <property type="entry name" value="CYTOCHROME P450 508A4-RELATED"/>
    <property type="match status" value="1"/>
</dbReference>
<dbReference type="GO" id="GO:0008395">
    <property type="term" value="F:steroid hydroxylase activity"/>
    <property type="evidence" value="ECO:0007669"/>
    <property type="project" value="TreeGrafter"/>
</dbReference>
<dbReference type="KEGG" id="bgt:106054489"/>
<dbReference type="OrthoDB" id="6081913at2759"/>
<evidence type="ECO:0000256" key="3">
    <source>
        <dbReference type="ARBA" id="ARBA00022723"/>
    </source>
</evidence>
<evidence type="ECO:0000256" key="1">
    <source>
        <dbReference type="ARBA" id="ARBA00001971"/>
    </source>
</evidence>
<organism evidence="9 10">
    <name type="scientific">Biomphalaria glabrata</name>
    <name type="common">Bloodfluke planorb</name>
    <name type="synonym">Freshwater snail</name>
    <dbReference type="NCBI Taxonomy" id="6526"/>
    <lineage>
        <taxon>Eukaryota</taxon>
        <taxon>Metazoa</taxon>
        <taxon>Spiralia</taxon>
        <taxon>Lophotrochozoa</taxon>
        <taxon>Mollusca</taxon>
        <taxon>Gastropoda</taxon>
        <taxon>Heterobranchia</taxon>
        <taxon>Euthyneura</taxon>
        <taxon>Panpulmonata</taxon>
        <taxon>Hygrophila</taxon>
        <taxon>Lymnaeoidea</taxon>
        <taxon>Planorbidae</taxon>
        <taxon>Biomphalaria</taxon>
    </lineage>
</organism>
<dbReference type="InterPro" id="IPR001128">
    <property type="entry name" value="Cyt_P450"/>
</dbReference>
<accession>A0A2C9JDR2</accession>
<gene>
    <name evidence="9" type="primary">106054489</name>
</gene>
<dbReference type="SUPFAM" id="SSF48264">
    <property type="entry name" value="Cytochrome P450"/>
    <property type="match status" value="1"/>
</dbReference>
<dbReference type="STRING" id="6526.A0A2C9JDR2"/>
<dbReference type="PRINTS" id="PR00385">
    <property type="entry name" value="P450"/>
</dbReference>
<dbReference type="GO" id="GO:0006082">
    <property type="term" value="P:organic acid metabolic process"/>
    <property type="evidence" value="ECO:0007669"/>
    <property type="project" value="TreeGrafter"/>
</dbReference>
<dbReference type="GO" id="GO:0020037">
    <property type="term" value="F:heme binding"/>
    <property type="evidence" value="ECO:0007669"/>
    <property type="project" value="InterPro"/>
</dbReference>
<dbReference type="PANTHER" id="PTHR24300:SF403">
    <property type="entry name" value="CYTOCHROME P450 306A1"/>
    <property type="match status" value="1"/>
</dbReference>
<dbReference type="Pfam" id="PF00067">
    <property type="entry name" value="p450"/>
    <property type="match status" value="1"/>
</dbReference>
<keyword evidence="3 7" id="KW-0479">Metal-binding</keyword>
<dbReference type="VEuPathDB" id="VectorBase:BGLAX_041056"/>
<dbReference type="InterPro" id="IPR002401">
    <property type="entry name" value="Cyt_P450_E_grp-I"/>
</dbReference>
<dbReference type="VEuPathDB" id="VectorBase:BGLAX_043548"/>
<sequence>MRKQTSLMHPRSRHWHLIDYVITRQSDRQDICVTKSCCGAECGREHCLIITKLNIHFQPKRRPQKSKPLKRLNTARLADDKIEKSLADAIENYLKSTPLAESNVDKSWECFKEAIHCTALSILGPMERKHQDWFDENSTEIRKLLDEKHKLHILYLNNPNSQSNKDAFTNMGKNVQKQLRQMQDTWLSKKVESIQEFADKHDVKNFFHAITEVYGPTKSCLSPLLNADGTILLTDKEEILKRWAEHFEKVLNTPSIINEAAIDRLHLYIGSKLLIVLNGYDVIKEALIRRADDFSDRPVMVFDELMGYQGKGLAFASGDVWREHRSVTLNIFRKLGLDENVLATRVTTEVNRFLGHLDKSDGQPVNIRELISASTSSIICAILLGRVFQYDDPRFENIIRDIQTIISKNQQIVMMSYFPLLKLLPLDVLGYKRLLRTMDGLYGEFKLWIEESRNRDPRDNFIAAYLTERTTRVRQGHTTTLDEINLLKVVSDLFIAGSETTSATIVWFILYMLNYPDVQRKIFHEIDQHVEKGRAPTLRDKPKLTYVVASILETQRLSSISPVSIVRTCPKDVHIKGFTVPRGSLVVPNLDSVLFDKTIWGQDAKLFRPERFIDEQGRLKVPEEFVPFGIGRRVCLGRVMANTELFLYISRMVQTFEFLPPRPGQPPSMNYVLGLTAVPEPYLVRALRRNTCRK</sequence>